<keyword evidence="2" id="KW-1133">Transmembrane helix</keyword>
<dbReference type="Proteomes" id="UP000602198">
    <property type="component" value="Unassembled WGS sequence"/>
</dbReference>
<evidence type="ECO:0000256" key="2">
    <source>
        <dbReference type="SAM" id="Phobius"/>
    </source>
</evidence>
<proteinExistence type="predicted"/>
<keyword evidence="2" id="KW-0472">Membrane</keyword>
<evidence type="ECO:0000313" key="3">
    <source>
        <dbReference type="EMBL" id="MBL1078962.1"/>
    </source>
</evidence>
<organism evidence="3 4">
    <name type="scientific">Nocardia acididurans</name>
    <dbReference type="NCBI Taxonomy" id="2802282"/>
    <lineage>
        <taxon>Bacteria</taxon>
        <taxon>Bacillati</taxon>
        <taxon>Actinomycetota</taxon>
        <taxon>Actinomycetes</taxon>
        <taxon>Mycobacteriales</taxon>
        <taxon>Nocardiaceae</taxon>
        <taxon>Nocardia</taxon>
    </lineage>
</organism>
<name>A0ABS1MEC0_9NOCA</name>
<accession>A0ABS1MEC0</accession>
<comment type="caution">
    <text evidence="3">The sequence shown here is derived from an EMBL/GenBank/DDBJ whole genome shotgun (WGS) entry which is preliminary data.</text>
</comment>
<dbReference type="RefSeq" id="WP_201954822.1">
    <property type="nucleotide sequence ID" value="NZ_JAERRJ010000013.1"/>
</dbReference>
<reference evidence="3 4" key="1">
    <citation type="submission" date="2021-01" db="EMBL/GenBank/DDBJ databases">
        <title>WGS of actinomycetes isolated from Thailand.</title>
        <authorList>
            <person name="Thawai C."/>
        </authorList>
    </citation>
    <scope>NUCLEOTIDE SEQUENCE [LARGE SCALE GENOMIC DNA]</scope>
    <source>
        <strain evidence="3 4">LPG 2</strain>
    </source>
</reference>
<protein>
    <submittedName>
        <fullName evidence="3">Uncharacterized protein</fullName>
    </submittedName>
</protein>
<feature type="region of interest" description="Disordered" evidence="1">
    <location>
        <begin position="1"/>
        <end position="42"/>
    </location>
</feature>
<keyword evidence="2" id="KW-0812">Transmembrane</keyword>
<evidence type="ECO:0000313" key="4">
    <source>
        <dbReference type="Proteomes" id="UP000602198"/>
    </source>
</evidence>
<keyword evidence="4" id="KW-1185">Reference proteome</keyword>
<gene>
    <name evidence="3" type="ORF">JK358_31615</name>
</gene>
<sequence>MRTAVSEFDTPASDLGFDSIPRERRAQRAPTRASDAAWRPAPARGACAVPQRSVAHDRARVRRAHVIARRPAARVHGAHPLNRVQRAQIGFAALAVSALMTALAVAGLIGLAQLRAGDFGSQTAPVVSVELVPPTPADGIAPAR</sequence>
<evidence type="ECO:0000256" key="1">
    <source>
        <dbReference type="SAM" id="MobiDB-lite"/>
    </source>
</evidence>
<feature type="transmembrane region" description="Helical" evidence="2">
    <location>
        <begin position="89"/>
        <end position="112"/>
    </location>
</feature>
<dbReference type="EMBL" id="JAERRJ010000013">
    <property type="protein sequence ID" value="MBL1078962.1"/>
    <property type="molecule type" value="Genomic_DNA"/>
</dbReference>